<evidence type="ECO:0000256" key="1">
    <source>
        <dbReference type="SAM" id="MobiDB-lite"/>
    </source>
</evidence>
<sequence>MNAAVSKLRKDFWKNEHPEEEETEKEIETVNNKDTDNELQQKDGQVDAEKTTEVQVAQTETVQFKSKQLKKRQTDVSKIRRSIFKLPVSSPYTQYYPPEDGDVQAESPLSDQGGTTKGSSLSSAARDKTKGKIEQNDQSNPADKSKPDDRPDAIAKNPRSKALARRQSSNNELTTESEQNTKENKDRQSSDQQKDKLTAGPQGYGEKRELRRMKGHFFCDKCQKRWMSLHVYCEPGTKKVRLYL</sequence>
<feature type="region of interest" description="Disordered" evidence="1">
    <location>
        <begin position="1"/>
        <end position="208"/>
    </location>
</feature>
<organism evidence="2 3">
    <name type="scientific">Elysia crispata</name>
    <name type="common">lettuce slug</name>
    <dbReference type="NCBI Taxonomy" id="231223"/>
    <lineage>
        <taxon>Eukaryota</taxon>
        <taxon>Metazoa</taxon>
        <taxon>Spiralia</taxon>
        <taxon>Lophotrochozoa</taxon>
        <taxon>Mollusca</taxon>
        <taxon>Gastropoda</taxon>
        <taxon>Heterobranchia</taxon>
        <taxon>Euthyneura</taxon>
        <taxon>Panpulmonata</taxon>
        <taxon>Sacoglossa</taxon>
        <taxon>Placobranchoidea</taxon>
        <taxon>Plakobranchidae</taxon>
        <taxon>Elysia</taxon>
    </lineage>
</organism>
<feature type="compositionally biased region" description="Basic and acidic residues" evidence="1">
    <location>
        <begin position="8"/>
        <end position="17"/>
    </location>
</feature>
<feature type="compositionally biased region" description="Polar residues" evidence="1">
    <location>
        <begin position="107"/>
        <end position="123"/>
    </location>
</feature>
<feature type="compositionally biased region" description="Basic and acidic residues" evidence="1">
    <location>
        <begin position="179"/>
        <end position="197"/>
    </location>
</feature>
<evidence type="ECO:0000313" key="3">
    <source>
        <dbReference type="Proteomes" id="UP001283361"/>
    </source>
</evidence>
<gene>
    <name evidence="2" type="ORF">RRG08_002914</name>
</gene>
<comment type="caution">
    <text evidence="2">The sequence shown here is derived from an EMBL/GenBank/DDBJ whole genome shotgun (WGS) entry which is preliminary data.</text>
</comment>
<feature type="compositionally biased region" description="Basic and acidic residues" evidence="1">
    <location>
        <begin position="125"/>
        <end position="135"/>
    </location>
</feature>
<keyword evidence="3" id="KW-1185">Reference proteome</keyword>
<reference evidence="2" key="1">
    <citation type="journal article" date="2023" name="G3 (Bethesda)">
        <title>A reference genome for the long-term kleptoplast-retaining sea slug Elysia crispata morphotype clarki.</title>
        <authorList>
            <person name="Eastman K.E."/>
            <person name="Pendleton A.L."/>
            <person name="Shaikh M.A."/>
            <person name="Suttiyut T."/>
            <person name="Ogas R."/>
            <person name="Tomko P."/>
            <person name="Gavelis G."/>
            <person name="Widhalm J.R."/>
            <person name="Wisecaver J.H."/>
        </authorList>
    </citation>
    <scope>NUCLEOTIDE SEQUENCE</scope>
    <source>
        <strain evidence="2">ECLA1</strain>
    </source>
</reference>
<protein>
    <submittedName>
        <fullName evidence="2">Uncharacterized protein</fullName>
    </submittedName>
</protein>
<dbReference type="Proteomes" id="UP001283361">
    <property type="component" value="Unassembled WGS sequence"/>
</dbReference>
<name>A0AAE1APK6_9GAST</name>
<dbReference type="AlphaFoldDB" id="A0AAE1APK6"/>
<accession>A0AAE1APK6</accession>
<feature type="compositionally biased region" description="Basic and acidic residues" evidence="1">
    <location>
        <begin position="26"/>
        <end position="52"/>
    </location>
</feature>
<feature type="compositionally biased region" description="Polar residues" evidence="1">
    <location>
        <begin position="166"/>
        <end position="178"/>
    </location>
</feature>
<feature type="compositionally biased region" description="Low complexity" evidence="1">
    <location>
        <begin position="53"/>
        <end position="63"/>
    </location>
</feature>
<feature type="compositionally biased region" description="Basic and acidic residues" evidence="1">
    <location>
        <begin position="143"/>
        <end position="153"/>
    </location>
</feature>
<proteinExistence type="predicted"/>
<dbReference type="EMBL" id="JAWDGP010001468">
    <property type="protein sequence ID" value="KAK3791558.1"/>
    <property type="molecule type" value="Genomic_DNA"/>
</dbReference>
<evidence type="ECO:0000313" key="2">
    <source>
        <dbReference type="EMBL" id="KAK3791558.1"/>
    </source>
</evidence>